<gene>
    <name evidence="1" type="ORF">GALL_252950</name>
</gene>
<proteinExistence type="predicted"/>
<evidence type="ECO:0008006" key="2">
    <source>
        <dbReference type="Google" id="ProtNLM"/>
    </source>
</evidence>
<accession>A0A1J5R9Q3</accession>
<dbReference type="Pfam" id="PF08904">
    <property type="entry name" value="EipB_like"/>
    <property type="match status" value="1"/>
</dbReference>
<dbReference type="InterPro" id="IPR015000">
    <property type="entry name" value="EipB-like"/>
</dbReference>
<protein>
    <recommendedName>
        <fullName evidence="2">DUF1849 family protein</fullName>
    </recommendedName>
</protein>
<dbReference type="EMBL" id="MLJW01000223">
    <property type="protein sequence ID" value="OIQ92774.1"/>
    <property type="molecule type" value="Genomic_DNA"/>
</dbReference>
<comment type="caution">
    <text evidence="1">The sequence shown here is derived from an EMBL/GenBank/DDBJ whole genome shotgun (WGS) entry which is preliminary data.</text>
</comment>
<sequence>MKAGVAAGAVGLALILGQPTLAWAAGVDLAPHEALYSMSLASTNLSGGVTGAYGTMSYKFADSCTGWTVESKTDLTFSYNEGDPVATTWDFVTWESKDGLRYRFRERSTRDGVVSEEIEGTARLDGIGKGGLVHYTQPEERVIRLPRGTLFPTYHTEELLALALKGGHALLRPLFDGTGTEGPLDVNAVLGREVAANANISPSEAKPAVDASLLSAPSWRMQMAFYSQDATDGTPDYEVGLRYYENGVVDEVLQSYGDFSLRGILEKLKPLPKPDC</sequence>
<evidence type="ECO:0000313" key="1">
    <source>
        <dbReference type="EMBL" id="OIQ92774.1"/>
    </source>
</evidence>
<organism evidence="1">
    <name type="scientific">mine drainage metagenome</name>
    <dbReference type="NCBI Taxonomy" id="410659"/>
    <lineage>
        <taxon>unclassified sequences</taxon>
        <taxon>metagenomes</taxon>
        <taxon>ecological metagenomes</taxon>
    </lineage>
</organism>
<name>A0A1J5R9Q3_9ZZZZ</name>
<reference evidence="1" key="1">
    <citation type="submission" date="2016-10" db="EMBL/GenBank/DDBJ databases">
        <title>Sequence of Gallionella enrichment culture.</title>
        <authorList>
            <person name="Poehlein A."/>
            <person name="Muehling M."/>
            <person name="Daniel R."/>
        </authorList>
    </citation>
    <scope>NUCLEOTIDE SEQUENCE</scope>
</reference>
<dbReference type="AlphaFoldDB" id="A0A1J5R9Q3"/>